<gene>
    <name evidence="1" type="ORF">SAMN04488554_3056</name>
</gene>
<dbReference type="Proteomes" id="UP000199220">
    <property type="component" value="Unassembled WGS sequence"/>
</dbReference>
<dbReference type="EMBL" id="FNTX01000002">
    <property type="protein sequence ID" value="SEE82186.1"/>
    <property type="molecule type" value="Genomic_DNA"/>
</dbReference>
<accession>A0A1H5LYU5</accession>
<dbReference type="STRING" id="648782.SAMN04488554_3056"/>
<dbReference type="PANTHER" id="PTHR39186">
    <property type="entry name" value="DUF2071 FAMILY PROTEIN"/>
    <property type="match status" value="1"/>
</dbReference>
<name>A0A1H5LYU5_9MICO</name>
<dbReference type="Pfam" id="PF09844">
    <property type="entry name" value="DUF2071"/>
    <property type="match status" value="1"/>
</dbReference>
<proteinExistence type="predicted"/>
<evidence type="ECO:0000313" key="2">
    <source>
        <dbReference type="Proteomes" id="UP000199220"/>
    </source>
</evidence>
<reference evidence="2" key="1">
    <citation type="submission" date="2016-10" db="EMBL/GenBank/DDBJ databases">
        <authorList>
            <person name="Varghese N."/>
            <person name="Submissions S."/>
        </authorList>
    </citation>
    <scope>NUCLEOTIDE SEQUENCE [LARGE SCALE GENOMIC DNA]</scope>
    <source>
        <strain evidence="2">DSM 21368</strain>
    </source>
</reference>
<keyword evidence="2" id="KW-1185">Reference proteome</keyword>
<dbReference type="PANTHER" id="PTHR39186:SF1">
    <property type="entry name" value="DUF2071 DOMAIN-CONTAINING PROTEIN"/>
    <property type="match status" value="1"/>
</dbReference>
<evidence type="ECO:0008006" key="3">
    <source>
        <dbReference type="Google" id="ProtNLM"/>
    </source>
</evidence>
<sequence>MATVTPMDAASPHPVSPRTLLRQSWQEVVFLHWRVAEEDVAPLLPPGTVPDLIDGSAWVGVIGLRMRNLWFGPVPYPSFFELNVRLYSRDVEGHAGVVFRAMEAADPLFAAGCRAAVRLPYTWADFRYARTADHVAYATRRLAPAAGGAGVRLAVRPGPRHPAPTEVEQQLTARWSLHERWYGTTVRFPIDHPPWPLQYTALEAWHDDGLLAACGLPPQHGPPESVLYASSTTVRFGLPAPIV</sequence>
<dbReference type="InterPro" id="IPR018644">
    <property type="entry name" value="DUF2071"/>
</dbReference>
<evidence type="ECO:0000313" key="1">
    <source>
        <dbReference type="EMBL" id="SEE82186.1"/>
    </source>
</evidence>
<dbReference type="SUPFAM" id="SSF160104">
    <property type="entry name" value="Acetoacetate decarboxylase-like"/>
    <property type="match status" value="1"/>
</dbReference>
<protein>
    <recommendedName>
        <fullName evidence="3">DUF2071 domain-containing protein</fullName>
    </recommendedName>
</protein>
<dbReference type="AlphaFoldDB" id="A0A1H5LYU5"/>
<dbReference type="InterPro" id="IPR023375">
    <property type="entry name" value="ADC_dom_sf"/>
</dbReference>
<organism evidence="1 2">
    <name type="scientific">Ruania alba</name>
    <dbReference type="NCBI Taxonomy" id="648782"/>
    <lineage>
        <taxon>Bacteria</taxon>
        <taxon>Bacillati</taxon>
        <taxon>Actinomycetota</taxon>
        <taxon>Actinomycetes</taxon>
        <taxon>Micrococcales</taxon>
        <taxon>Ruaniaceae</taxon>
        <taxon>Ruania</taxon>
    </lineage>
</organism>